<dbReference type="SMART" id="SM00304">
    <property type="entry name" value="HAMP"/>
    <property type="match status" value="1"/>
</dbReference>
<evidence type="ECO:0000256" key="8">
    <source>
        <dbReference type="PROSITE-ProRule" id="PRU00169"/>
    </source>
</evidence>
<evidence type="ECO:0000256" key="4">
    <source>
        <dbReference type="ARBA" id="ARBA00022553"/>
    </source>
</evidence>
<dbReference type="EC" id="2.7.13.3" evidence="3"/>
<feature type="transmembrane region" description="Helical" evidence="10">
    <location>
        <begin position="207"/>
        <end position="228"/>
    </location>
</feature>
<dbReference type="PANTHER" id="PTHR45339:SF1">
    <property type="entry name" value="HYBRID SIGNAL TRANSDUCTION HISTIDINE KINASE J"/>
    <property type="match status" value="1"/>
</dbReference>
<keyword evidence="6 14" id="KW-0418">Kinase</keyword>
<dbReference type="CDD" id="cd16922">
    <property type="entry name" value="HATPase_EvgS-ArcB-TorS-like"/>
    <property type="match status" value="1"/>
</dbReference>
<keyword evidence="5" id="KW-0808">Transferase</keyword>
<feature type="modified residue" description="4-aspartylphosphate" evidence="8">
    <location>
        <position position="1140"/>
    </location>
</feature>
<dbReference type="PROSITE" id="PS50885">
    <property type="entry name" value="HAMP"/>
    <property type="match status" value="1"/>
</dbReference>
<dbReference type="Gene3D" id="3.40.50.2300">
    <property type="match status" value="3"/>
</dbReference>
<feature type="domain" description="Response regulatory" evidence="12">
    <location>
        <begin position="1090"/>
        <end position="1207"/>
    </location>
</feature>
<dbReference type="SUPFAM" id="SSF52172">
    <property type="entry name" value="CheY-like"/>
    <property type="match status" value="3"/>
</dbReference>
<dbReference type="Pfam" id="PF00512">
    <property type="entry name" value="HisKA"/>
    <property type="match status" value="1"/>
</dbReference>
<feature type="domain" description="Response regulatory" evidence="12">
    <location>
        <begin position="818"/>
        <end position="931"/>
    </location>
</feature>
<dbReference type="InterPro" id="IPR005467">
    <property type="entry name" value="His_kinase_dom"/>
</dbReference>
<dbReference type="Gene3D" id="3.30.565.10">
    <property type="entry name" value="Histidine kinase-like ATPase, C-terminal domain"/>
    <property type="match status" value="1"/>
</dbReference>
<dbReference type="InterPro" id="IPR007891">
    <property type="entry name" value="CHASE3"/>
</dbReference>
<comment type="catalytic activity">
    <reaction evidence="1">
        <text>ATP + protein L-histidine = ADP + protein N-phospho-L-histidine.</text>
        <dbReference type="EC" id="2.7.13.3"/>
    </reaction>
</comment>
<dbReference type="PROSITE" id="PS50109">
    <property type="entry name" value="HIS_KIN"/>
    <property type="match status" value="1"/>
</dbReference>
<dbReference type="GO" id="GO:0016020">
    <property type="term" value="C:membrane"/>
    <property type="evidence" value="ECO:0007669"/>
    <property type="project" value="UniProtKB-SubCell"/>
</dbReference>
<feature type="domain" description="Response regulatory" evidence="12">
    <location>
        <begin position="937"/>
        <end position="1052"/>
    </location>
</feature>
<dbReference type="GO" id="GO:0000155">
    <property type="term" value="F:phosphorelay sensor kinase activity"/>
    <property type="evidence" value="ECO:0007669"/>
    <property type="project" value="InterPro"/>
</dbReference>
<dbReference type="Pfam" id="PF02518">
    <property type="entry name" value="HATPase_c"/>
    <property type="match status" value="1"/>
</dbReference>
<evidence type="ECO:0000256" key="3">
    <source>
        <dbReference type="ARBA" id="ARBA00012438"/>
    </source>
</evidence>
<keyword evidence="10" id="KW-1133">Transmembrane helix</keyword>
<dbReference type="InterPro" id="IPR003594">
    <property type="entry name" value="HATPase_dom"/>
</dbReference>
<evidence type="ECO:0000259" key="13">
    <source>
        <dbReference type="PROSITE" id="PS50885"/>
    </source>
</evidence>
<evidence type="ECO:0000256" key="7">
    <source>
        <dbReference type="ARBA" id="ARBA00023012"/>
    </source>
</evidence>
<dbReference type="InterPro" id="IPR003018">
    <property type="entry name" value="GAF"/>
</dbReference>
<dbReference type="RefSeq" id="WP_091339390.1">
    <property type="nucleotide sequence ID" value="NZ_FNYC01000004.1"/>
</dbReference>
<dbReference type="PRINTS" id="PR00344">
    <property type="entry name" value="BCTRLSENSOR"/>
</dbReference>
<dbReference type="SMART" id="SM00448">
    <property type="entry name" value="REC"/>
    <property type="match status" value="3"/>
</dbReference>
<accession>A0A1H6W316</accession>
<dbReference type="SUPFAM" id="SSF55781">
    <property type="entry name" value="GAF domain-like"/>
    <property type="match status" value="1"/>
</dbReference>
<keyword evidence="7" id="KW-0902">Two-component regulatory system</keyword>
<evidence type="ECO:0000259" key="11">
    <source>
        <dbReference type="PROSITE" id="PS50109"/>
    </source>
</evidence>
<dbReference type="CDD" id="cd17546">
    <property type="entry name" value="REC_hyHK_CKI1_RcsC-like"/>
    <property type="match status" value="1"/>
</dbReference>
<dbReference type="Proteomes" id="UP000199420">
    <property type="component" value="Unassembled WGS sequence"/>
</dbReference>
<protein>
    <recommendedName>
        <fullName evidence="3">histidine kinase</fullName>
        <ecNumber evidence="3">2.7.13.3</ecNumber>
    </recommendedName>
</protein>
<feature type="domain" description="HAMP" evidence="13">
    <location>
        <begin position="229"/>
        <end position="282"/>
    </location>
</feature>
<dbReference type="CDD" id="cd06225">
    <property type="entry name" value="HAMP"/>
    <property type="match status" value="1"/>
</dbReference>
<gene>
    <name evidence="14" type="ORF">SAMN04487997_2402</name>
</gene>
<dbReference type="Gene3D" id="3.30.450.40">
    <property type="match status" value="1"/>
</dbReference>
<comment type="subcellular location">
    <subcellularLocation>
        <location evidence="2">Membrane</location>
    </subcellularLocation>
</comment>
<evidence type="ECO:0000256" key="10">
    <source>
        <dbReference type="SAM" id="Phobius"/>
    </source>
</evidence>
<dbReference type="EMBL" id="FNYC01000004">
    <property type="protein sequence ID" value="SEJ06912.1"/>
    <property type="molecule type" value="Genomic_DNA"/>
</dbReference>
<evidence type="ECO:0000313" key="15">
    <source>
        <dbReference type="Proteomes" id="UP000199420"/>
    </source>
</evidence>
<dbReference type="Gene3D" id="1.10.287.130">
    <property type="match status" value="1"/>
</dbReference>
<dbReference type="InterPro" id="IPR004358">
    <property type="entry name" value="Sig_transdc_His_kin-like_C"/>
</dbReference>
<dbReference type="SMART" id="SM00387">
    <property type="entry name" value="HATPase_c"/>
    <property type="match status" value="1"/>
</dbReference>
<dbReference type="InterPro" id="IPR036890">
    <property type="entry name" value="HATPase_C_sf"/>
</dbReference>
<feature type="coiled-coil region" evidence="9">
    <location>
        <begin position="483"/>
        <end position="514"/>
    </location>
</feature>
<proteinExistence type="predicted"/>
<dbReference type="Gene3D" id="6.10.340.10">
    <property type="match status" value="1"/>
</dbReference>
<keyword evidence="10" id="KW-0472">Membrane</keyword>
<evidence type="ECO:0000259" key="12">
    <source>
        <dbReference type="PROSITE" id="PS50110"/>
    </source>
</evidence>
<feature type="modified residue" description="4-aspartylphosphate" evidence="8">
    <location>
        <position position="867"/>
    </location>
</feature>
<dbReference type="PANTHER" id="PTHR45339">
    <property type="entry name" value="HYBRID SIGNAL TRANSDUCTION HISTIDINE KINASE J"/>
    <property type="match status" value="1"/>
</dbReference>
<evidence type="ECO:0000256" key="2">
    <source>
        <dbReference type="ARBA" id="ARBA00004370"/>
    </source>
</evidence>
<dbReference type="PROSITE" id="PS50110">
    <property type="entry name" value="RESPONSE_REGULATORY"/>
    <property type="match status" value="3"/>
</dbReference>
<feature type="transmembrane region" description="Helical" evidence="10">
    <location>
        <begin position="20"/>
        <end position="44"/>
    </location>
</feature>
<dbReference type="InterPro" id="IPR001789">
    <property type="entry name" value="Sig_transdc_resp-reg_receiver"/>
</dbReference>
<dbReference type="InterPro" id="IPR029016">
    <property type="entry name" value="GAF-like_dom_sf"/>
</dbReference>
<dbReference type="FunFam" id="3.30.565.10:FF:000010">
    <property type="entry name" value="Sensor histidine kinase RcsC"/>
    <property type="match status" value="1"/>
</dbReference>
<organism evidence="14 15">
    <name type="scientific">Frateuria terrea</name>
    <dbReference type="NCBI Taxonomy" id="529704"/>
    <lineage>
        <taxon>Bacteria</taxon>
        <taxon>Pseudomonadati</taxon>
        <taxon>Pseudomonadota</taxon>
        <taxon>Gammaproteobacteria</taxon>
        <taxon>Lysobacterales</taxon>
        <taxon>Rhodanobacteraceae</taxon>
        <taxon>Frateuria</taxon>
    </lineage>
</organism>
<sequence>MAATQAFHRYSWLANLPGRYKILLAICPLLGLFLLTSVATLATLRQQERTRHWAQHTYDVLLALDQAQLASQKGLIAARGYILSPDAAELAAWQQARPQLDGGIARLRVLMADNPLQLSRLDRLQAQVAQWSDEADRLVIRPLHALPAGEPAATLAERMRIRNAYLAQRKVGSLDIGAALTQMADTERAMLAERNAALSGTLRTLRVINILAVAAGLLFGLYVLRLTFLTVIRPLRQTTDIMNQLARRDPSVVITRLGRRDEIGEIARALEVFKQIMLDLDRQDWVKSQSSRIARRLQEASSYHDFGRCLTSELAPLMGVGVALYHLHDAQSGLLQRIGSYGLPPSSPAPVHGEGLVGQCLLEGKPIELEVPADYPHVRSGSGEAAPSTVMLLPVVYLGTVTGVLELAGFTPITGRRRELLDALLPQVSLTQENLTRAIDTRQLLERTREQADELRTSELLMRQQKNVLRESNDALHAKTLELEEQSQRLIASEDELRRQAEELLVSNEELRDTTASLDLQRHVLEDLQRDTELKAGELARASQYKSDFLANMSHELRTPLNSLLILSRSLAENEGGHLDPEEVESARIIHDAGSHLLRLINDILDLSKIEAGKMELVIEPLHLADFARALRRTFNHVAQEKGLDFGLTIEPDVPTVLPTDGARLEQVANNLLGNAFKFTARGSVHLRIGRPDADLPVPPELAGQPLVALSVRDTGIGIAPQKHQRVFNAFEQVDASTSRQYGGTGLGLAICRRICELLGGAITLASESGQGSTFTVLLPEHATAASSAASEPRPVRAIAPPGLIDDDRSDLLPGDASVLVIEDDPAFARILADMLHRKGCRVLLAADGESGLALAREHQPSGVLLDVALPGMDGWAVFERLRSDPATRAVPVHFISSAEGVDRARKLGAVGFLVKPVTREAIANAFERLLDGRQGRLLVVDDDADARYAVRHLLGGYQVAIDEAGSAEEALERTAHQRYDCIVLDLGLPGMSGMQLLDRLAGRAQGLPPVVVYTGRELSEEDSRHLRQYTDAIVVKGARSPERLREEVRQFLQALGQPAGRARAAAAMAPSSATAPAGAALPASLNGRHVLLVDDDMRNLFALSKVLRGWGLEASMAADAPKALRVLDERADVALVLMDIMMPGMDGYETIRAIRSQHGRAQLPIIALTARAMPGDRERCLEAGANDYLSKPIDIGRLAALVRSWLEV</sequence>
<dbReference type="CDD" id="cd00082">
    <property type="entry name" value="HisKA"/>
    <property type="match status" value="1"/>
</dbReference>
<dbReference type="SUPFAM" id="SSF47384">
    <property type="entry name" value="Homodimeric domain of signal transducing histidine kinase"/>
    <property type="match status" value="1"/>
</dbReference>
<dbReference type="InterPro" id="IPR003661">
    <property type="entry name" value="HisK_dim/P_dom"/>
</dbReference>
<dbReference type="InterPro" id="IPR003660">
    <property type="entry name" value="HAMP_dom"/>
</dbReference>
<evidence type="ECO:0000256" key="5">
    <source>
        <dbReference type="ARBA" id="ARBA00022679"/>
    </source>
</evidence>
<keyword evidence="9" id="KW-0175">Coiled coil</keyword>
<dbReference type="STRING" id="529704.SAMN02927913_3251"/>
<dbReference type="SMART" id="SM00388">
    <property type="entry name" value="HisKA"/>
    <property type="match status" value="1"/>
</dbReference>
<keyword evidence="10" id="KW-0812">Transmembrane</keyword>
<dbReference type="InterPro" id="IPR036097">
    <property type="entry name" value="HisK_dim/P_sf"/>
</dbReference>
<evidence type="ECO:0000256" key="9">
    <source>
        <dbReference type="SAM" id="Coils"/>
    </source>
</evidence>
<reference evidence="14 15" key="1">
    <citation type="submission" date="2016-10" db="EMBL/GenBank/DDBJ databases">
        <authorList>
            <person name="de Groot N.N."/>
        </authorList>
    </citation>
    <scope>NUCLEOTIDE SEQUENCE [LARGE SCALE GENOMIC DNA]</scope>
    <source>
        <strain evidence="14 15">DSM 26515</strain>
    </source>
</reference>
<dbReference type="SUPFAM" id="SSF55874">
    <property type="entry name" value="ATPase domain of HSP90 chaperone/DNA topoisomerase II/histidine kinase"/>
    <property type="match status" value="1"/>
</dbReference>
<evidence type="ECO:0000313" key="14">
    <source>
        <dbReference type="EMBL" id="SEJ06912.1"/>
    </source>
</evidence>
<evidence type="ECO:0000256" key="1">
    <source>
        <dbReference type="ARBA" id="ARBA00000085"/>
    </source>
</evidence>
<feature type="domain" description="Histidine kinase" evidence="11">
    <location>
        <begin position="552"/>
        <end position="783"/>
    </location>
</feature>
<feature type="modified residue" description="4-aspartylphosphate" evidence="8">
    <location>
        <position position="986"/>
    </location>
</feature>
<evidence type="ECO:0000256" key="6">
    <source>
        <dbReference type="ARBA" id="ARBA00022777"/>
    </source>
</evidence>
<dbReference type="OrthoDB" id="9810730at2"/>
<keyword evidence="4 8" id="KW-0597">Phosphoprotein</keyword>
<dbReference type="Pfam" id="PF00072">
    <property type="entry name" value="Response_reg"/>
    <property type="match status" value="3"/>
</dbReference>
<dbReference type="Pfam" id="PF05227">
    <property type="entry name" value="CHASE3"/>
    <property type="match status" value="1"/>
</dbReference>
<name>A0A1H6W316_9GAMM</name>
<dbReference type="InterPro" id="IPR011006">
    <property type="entry name" value="CheY-like_superfamily"/>
</dbReference>
<keyword evidence="15" id="KW-1185">Reference proteome</keyword>
<dbReference type="Pfam" id="PF13185">
    <property type="entry name" value="GAF_2"/>
    <property type="match status" value="1"/>
</dbReference>
<dbReference type="SUPFAM" id="SSF158472">
    <property type="entry name" value="HAMP domain-like"/>
    <property type="match status" value="1"/>
</dbReference>
<dbReference type="CDD" id="cd00156">
    <property type="entry name" value="REC"/>
    <property type="match status" value="1"/>
</dbReference>
<dbReference type="AlphaFoldDB" id="A0A1H6W316"/>